<sequence length="932" mass="107842">MASRILAIFPYPSYSHQVLHHSLTQALAEHGHELIVFTANPMNKNITNYHEVPLIFSNEEYKKIFNHFDMKRLDFWSFSPGLYRFGEIICDATLSHQKMQRLLSSKDSSEKIDLIIVSMLYWDSLYYLSDKLDAPLIGLTTFPDISIHGPMMGNPLYSSYVPNYLTPYSDEMNFFQRINNLYFNLRQQYEYYMVNLPIQERVLKKHFGNDVPPISQLFKRICMAFVNGHPYLTYLRPLLPNVIQIGGLRLTKMNKTLPTELKTILDKSIRGFIYFSLGSNFKSVNLGSNIINAFLQAFSELPYQIIWKFESDSIAKKPDNVYINTWLPQQGILAHPNIKLFIYQGGLQSSEEAIDSGVPLLGFPIFSDQFYNLNILIKRGVARALDINTIDKNQIKENIQEIIQNSSYRDNTIKLRKLLEDRPQHPMKQAIWWVEHVIRHKGTHHLHTRSQDLPWYTVELVDVFGFFVVLIVLLFLLGWTLWRLAIAMIKAQGWITFNFGKCLSNSQSDIQVQHLPINNFMNSLKSLNYETQDVYKLPMFTQSIDRLSLEIDDIREDKCRDHAKLIFNHLQNVTRWAIKFYDASAKFPEGVLGGSTYQFGNFDECLNIGVDNYDNVPLGIHGKYCLGEMTIEVPEFYFIRNDTIWVNFKKKYERYDNTISKLHWGICVPASCSANEIQRVVKRLTDYVFEGTDLIVSPVITNEKCYSKEPLTADVYDIIYIAVILTIVMLIVVSTLFHAICGKNDKQLPQNMFHQISNAFSMISNFKKLCGPGHDSNLNLNCISGIKFLAMVFIIAGHCLVFIIGGPILNMDYWEQAVGKAENAIFLNSPLLVDTFLFLSGLLFARILLHELDKRKSVNFIFLYIFRYIRLTPAYLIIVGLYATWLPKLGSGPLWSRMIEEKARCQTSWWTNIIYINNYINTDKLVSTLYLL</sequence>
<dbReference type="PANTHER" id="PTHR48043:SF159">
    <property type="entry name" value="EG:EG0003.4 PROTEIN-RELATED"/>
    <property type="match status" value="1"/>
</dbReference>
<keyword evidence="2" id="KW-0328">Glycosyltransferase</keyword>
<dbReference type="Pfam" id="PF20146">
    <property type="entry name" value="NRF"/>
    <property type="match status" value="1"/>
</dbReference>
<reference evidence="6" key="2">
    <citation type="submission" date="2023-03" db="EMBL/GenBank/DDBJ databases">
        <authorList>
            <person name="Inwood S.N."/>
            <person name="Skelly J.G."/>
            <person name="Guhlin J."/>
            <person name="Harrop T.W.R."/>
            <person name="Goldson S.G."/>
            <person name="Dearden P.K."/>
        </authorList>
    </citation>
    <scope>NUCLEOTIDE SEQUENCE</scope>
    <source>
        <strain evidence="6">Irish</strain>
        <tissue evidence="6">Whole body</tissue>
    </source>
</reference>
<dbReference type="InterPro" id="IPR006621">
    <property type="entry name" value="Nose-resist-to-fluoxetine_N"/>
</dbReference>
<evidence type="ECO:0000256" key="2">
    <source>
        <dbReference type="ARBA" id="ARBA00022676"/>
    </source>
</evidence>
<dbReference type="EMBL" id="JAQQBS010001423">
    <property type="protein sequence ID" value="KAK0160131.1"/>
    <property type="molecule type" value="Genomic_DNA"/>
</dbReference>
<keyword evidence="4" id="KW-0472">Membrane</keyword>
<accession>A0AA39C921</accession>
<protein>
    <recommendedName>
        <fullName evidence="5">Nose resistant-to-fluoxetine protein N-terminal domain-containing protein</fullName>
    </recommendedName>
</protein>
<dbReference type="InterPro" id="IPR050271">
    <property type="entry name" value="UDP-glycosyltransferase"/>
</dbReference>
<keyword evidence="4" id="KW-1133">Transmembrane helix</keyword>
<dbReference type="AlphaFoldDB" id="A0AA39C921"/>
<evidence type="ECO:0000313" key="6">
    <source>
        <dbReference type="EMBL" id="KAK0160131.1"/>
    </source>
</evidence>
<keyword evidence="4" id="KW-0812">Transmembrane</keyword>
<dbReference type="CDD" id="cd03784">
    <property type="entry name" value="GT1_Gtf-like"/>
    <property type="match status" value="1"/>
</dbReference>
<dbReference type="GO" id="GO:0008194">
    <property type="term" value="F:UDP-glycosyltransferase activity"/>
    <property type="evidence" value="ECO:0007669"/>
    <property type="project" value="InterPro"/>
</dbReference>
<evidence type="ECO:0000313" key="7">
    <source>
        <dbReference type="Proteomes" id="UP001168990"/>
    </source>
</evidence>
<dbReference type="Pfam" id="PF00201">
    <property type="entry name" value="UDPGT"/>
    <property type="match status" value="1"/>
</dbReference>
<evidence type="ECO:0000256" key="1">
    <source>
        <dbReference type="ARBA" id="ARBA00009995"/>
    </source>
</evidence>
<comment type="similarity">
    <text evidence="1">Belongs to the UDP-glycosyltransferase family.</text>
</comment>
<gene>
    <name evidence="6" type="ORF">PV328_007569</name>
</gene>
<feature type="transmembrane region" description="Helical" evidence="4">
    <location>
        <begin position="829"/>
        <end position="849"/>
    </location>
</feature>
<keyword evidence="3" id="KW-0808">Transferase</keyword>
<dbReference type="Proteomes" id="UP001168990">
    <property type="component" value="Unassembled WGS sequence"/>
</dbReference>
<proteinExistence type="inferred from homology"/>
<evidence type="ECO:0000256" key="3">
    <source>
        <dbReference type="ARBA" id="ARBA00022679"/>
    </source>
</evidence>
<evidence type="ECO:0000256" key="4">
    <source>
        <dbReference type="SAM" id="Phobius"/>
    </source>
</evidence>
<name>A0AA39C921_9HYME</name>
<reference evidence="6" key="1">
    <citation type="journal article" date="2023" name="bioRxiv">
        <title>Scaffold-level genome assemblies of two parasitoid biocontrol wasps reveal the parthenogenesis mechanism and an associated novel virus.</title>
        <authorList>
            <person name="Inwood S."/>
            <person name="Skelly J."/>
            <person name="Guhlin J."/>
            <person name="Harrop T."/>
            <person name="Goldson S."/>
            <person name="Dearden P."/>
        </authorList>
    </citation>
    <scope>NUCLEOTIDE SEQUENCE</scope>
    <source>
        <strain evidence="6">Irish</strain>
        <tissue evidence="6">Whole body</tissue>
    </source>
</reference>
<dbReference type="SMART" id="SM00703">
    <property type="entry name" value="NRF"/>
    <property type="match status" value="1"/>
</dbReference>
<dbReference type="InterPro" id="IPR002213">
    <property type="entry name" value="UDP_glucos_trans"/>
</dbReference>
<dbReference type="FunFam" id="3.40.50.2000:FF:000021">
    <property type="entry name" value="UDP-glucuronosyltransferase"/>
    <property type="match status" value="1"/>
</dbReference>
<dbReference type="Gene3D" id="3.40.50.2000">
    <property type="entry name" value="Glycogen Phosphorylase B"/>
    <property type="match status" value="1"/>
</dbReference>
<keyword evidence="7" id="KW-1185">Reference proteome</keyword>
<evidence type="ECO:0000259" key="5">
    <source>
        <dbReference type="SMART" id="SM00703"/>
    </source>
</evidence>
<feature type="transmembrane region" description="Helical" evidence="4">
    <location>
        <begin position="861"/>
        <end position="885"/>
    </location>
</feature>
<comment type="caution">
    <text evidence="6">The sequence shown here is derived from an EMBL/GenBank/DDBJ whole genome shotgun (WGS) entry which is preliminary data.</text>
</comment>
<feature type="transmembrane region" description="Helical" evidence="4">
    <location>
        <begin position="718"/>
        <end position="740"/>
    </location>
</feature>
<feature type="domain" description="Nose resistant-to-fluoxetine protein N-terminal" evidence="5">
    <location>
        <begin position="556"/>
        <end position="698"/>
    </location>
</feature>
<feature type="transmembrane region" description="Helical" evidence="4">
    <location>
        <begin position="788"/>
        <end position="809"/>
    </location>
</feature>
<feature type="transmembrane region" description="Helical" evidence="4">
    <location>
        <begin position="460"/>
        <end position="482"/>
    </location>
</feature>
<dbReference type="SUPFAM" id="SSF53756">
    <property type="entry name" value="UDP-Glycosyltransferase/glycogen phosphorylase"/>
    <property type="match status" value="1"/>
</dbReference>
<organism evidence="6 7">
    <name type="scientific">Microctonus aethiopoides</name>
    <dbReference type="NCBI Taxonomy" id="144406"/>
    <lineage>
        <taxon>Eukaryota</taxon>
        <taxon>Metazoa</taxon>
        <taxon>Ecdysozoa</taxon>
        <taxon>Arthropoda</taxon>
        <taxon>Hexapoda</taxon>
        <taxon>Insecta</taxon>
        <taxon>Pterygota</taxon>
        <taxon>Neoptera</taxon>
        <taxon>Endopterygota</taxon>
        <taxon>Hymenoptera</taxon>
        <taxon>Apocrita</taxon>
        <taxon>Ichneumonoidea</taxon>
        <taxon>Braconidae</taxon>
        <taxon>Euphorinae</taxon>
        <taxon>Microctonus</taxon>
    </lineage>
</organism>
<dbReference type="PANTHER" id="PTHR48043">
    <property type="entry name" value="EG:EG0003.4 PROTEIN-RELATED"/>
    <property type="match status" value="1"/>
</dbReference>